<dbReference type="EMBL" id="CP003742">
    <property type="protein sequence ID" value="AGI71353.1"/>
    <property type="molecule type" value="Genomic_DNA"/>
</dbReference>
<name>M9RHW7_9RHOB</name>
<dbReference type="PANTHER" id="PTHR36507">
    <property type="entry name" value="BLL1555 PROTEIN"/>
    <property type="match status" value="1"/>
</dbReference>
<keyword evidence="1" id="KW-0479">Metal-binding</keyword>
<dbReference type="InterPro" id="IPR035668">
    <property type="entry name" value="Amicyanin"/>
</dbReference>
<keyword evidence="3" id="KW-0732">Signal</keyword>
<sequence length="113" mass="11962">MTTTRRDFLRTGAATLAALPFLAAIAAQAQTTHTVTIKNFAFSPADLTIAAGDTVTWVNEDRAAHSAWQDSGDAFDTGLIRPGESASQTFPSAGSFSYRCRPHGNMRASITVG</sequence>
<dbReference type="KEGG" id="oar:OA238_c11750"/>
<keyword evidence="2" id="KW-0186">Copper</keyword>
<gene>
    <name evidence="5" type="ORF">OA238_c11750</name>
</gene>
<dbReference type="eggNOG" id="COG3794">
    <property type="taxonomic scope" value="Bacteria"/>
</dbReference>
<evidence type="ECO:0000313" key="6">
    <source>
        <dbReference type="Proteomes" id="UP000004688"/>
    </source>
</evidence>
<dbReference type="OrthoDB" id="7510199at2"/>
<keyword evidence="6" id="KW-1185">Reference proteome</keyword>
<dbReference type="Gene3D" id="2.60.40.420">
    <property type="entry name" value="Cupredoxins - blue copper proteins"/>
    <property type="match status" value="1"/>
</dbReference>
<dbReference type="SUPFAM" id="SSF49503">
    <property type="entry name" value="Cupredoxins"/>
    <property type="match status" value="1"/>
</dbReference>
<dbReference type="CDD" id="cd13921">
    <property type="entry name" value="Amicyanin"/>
    <property type="match status" value="1"/>
</dbReference>
<dbReference type="PROSITE" id="PS51318">
    <property type="entry name" value="TAT"/>
    <property type="match status" value="1"/>
</dbReference>
<evidence type="ECO:0000313" key="5">
    <source>
        <dbReference type="EMBL" id="AGI71353.1"/>
    </source>
</evidence>
<evidence type="ECO:0000256" key="1">
    <source>
        <dbReference type="ARBA" id="ARBA00022723"/>
    </source>
</evidence>
<feature type="domain" description="Blue (type 1) copper" evidence="4">
    <location>
        <begin position="32"/>
        <end position="112"/>
    </location>
</feature>
<dbReference type="HOGENOM" id="CLU_084115_4_1_5"/>
<dbReference type="PANTHER" id="PTHR36507:SF1">
    <property type="entry name" value="BLL1555 PROTEIN"/>
    <property type="match status" value="1"/>
</dbReference>
<dbReference type="RefSeq" id="WP_015494560.1">
    <property type="nucleotide sequence ID" value="NC_020908.1"/>
</dbReference>
<organism evidence="5 6">
    <name type="scientific">Octadecabacter arcticus 238</name>
    <dbReference type="NCBI Taxonomy" id="391616"/>
    <lineage>
        <taxon>Bacteria</taxon>
        <taxon>Pseudomonadati</taxon>
        <taxon>Pseudomonadota</taxon>
        <taxon>Alphaproteobacteria</taxon>
        <taxon>Rhodobacterales</taxon>
        <taxon>Roseobacteraceae</taxon>
        <taxon>Octadecabacter</taxon>
    </lineage>
</organism>
<accession>M9RHW7</accession>
<dbReference type="InterPro" id="IPR006311">
    <property type="entry name" value="TAT_signal"/>
</dbReference>
<dbReference type="InterPro" id="IPR052721">
    <property type="entry name" value="ET_Amicyanin"/>
</dbReference>
<dbReference type="InterPro" id="IPR008972">
    <property type="entry name" value="Cupredoxin"/>
</dbReference>
<feature type="signal peptide" evidence="3">
    <location>
        <begin position="1"/>
        <end position="29"/>
    </location>
</feature>
<dbReference type="AlphaFoldDB" id="M9RHW7"/>
<dbReference type="Proteomes" id="UP000004688">
    <property type="component" value="Chromosome"/>
</dbReference>
<dbReference type="GO" id="GO:0009055">
    <property type="term" value="F:electron transfer activity"/>
    <property type="evidence" value="ECO:0007669"/>
    <property type="project" value="InterPro"/>
</dbReference>
<dbReference type="Pfam" id="PF00127">
    <property type="entry name" value="Copper-bind"/>
    <property type="match status" value="1"/>
</dbReference>
<dbReference type="STRING" id="391616.OA238_c11750"/>
<proteinExistence type="predicted"/>
<reference evidence="5 6" key="1">
    <citation type="journal article" date="2013" name="PLoS ONE">
        <title>Poles Apart: Arctic and Antarctic Octadecabacter strains Share High Genome Plasticity and a New Type of Xanthorhodopsin.</title>
        <authorList>
            <person name="Vollmers J."/>
            <person name="Voget S."/>
            <person name="Dietrich S."/>
            <person name="Gollnow K."/>
            <person name="Smits M."/>
            <person name="Meyer K."/>
            <person name="Brinkhoff T."/>
            <person name="Simon M."/>
            <person name="Daniel R."/>
        </authorList>
    </citation>
    <scope>NUCLEOTIDE SEQUENCE [LARGE SCALE GENOMIC DNA]</scope>
    <source>
        <strain evidence="5 6">238</strain>
    </source>
</reference>
<dbReference type="InterPro" id="IPR000923">
    <property type="entry name" value="BlueCu_1"/>
</dbReference>
<protein>
    <submittedName>
        <fullName evidence="5">Copper binding protein</fullName>
    </submittedName>
</protein>
<dbReference type="GO" id="GO:0005507">
    <property type="term" value="F:copper ion binding"/>
    <property type="evidence" value="ECO:0007669"/>
    <property type="project" value="InterPro"/>
</dbReference>
<evidence type="ECO:0000256" key="3">
    <source>
        <dbReference type="SAM" id="SignalP"/>
    </source>
</evidence>
<evidence type="ECO:0000259" key="4">
    <source>
        <dbReference type="Pfam" id="PF00127"/>
    </source>
</evidence>
<evidence type="ECO:0000256" key="2">
    <source>
        <dbReference type="ARBA" id="ARBA00023008"/>
    </source>
</evidence>
<feature type="chain" id="PRO_5004102191" evidence="3">
    <location>
        <begin position="30"/>
        <end position="113"/>
    </location>
</feature>